<name>A0AA88KF80_NAELO</name>
<dbReference type="SMART" id="SM01120">
    <property type="entry name" value="Dak2"/>
    <property type="match status" value="1"/>
</dbReference>
<dbReference type="PANTHER" id="PTHR28629">
    <property type="entry name" value="TRIOKINASE/FMN CYCLASE"/>
    <property type="match status" value="1"/>
</dbReference>
<keyword evidence="3" id="KW-0418">Kinase</keyword>
<evidence type="ECO:0000256" key="2">
    <source>
        <dbReference type="ARBA" id="ARBA00022741"/>
    </source>
</evidence>
<dbReference type="PROSITE" id="PS51481">
    <property type="entry name" value="DHAK"/>
    <property type="match status" value="1"/>
</dbReference>
<dbReference type="GO" id="GO:0005524">
    <property type="term" value="F:ATP binding"/>
    <property type="evidence" value="ECO:0007669"/>
    <property type="project" value="UniProtKB-KW"/>
</dbReference>
<feature type="domain" description="DhaL" evidence="5">
    <location>
        <begin position="421"/>
        <end position="623"/>
    </location>
</feature>
<dbReference type="GeneID" id="68101545"/>
<dbReference type="Pfam" id="PF02733">
    <property type="entry name" value="Dak1"/>
    <property type="match status" value="1"/>
</dbReference>
<dbReference type="SUPFAM" id="SSF82549">
    <property type="entry name" value="DAK1/DegV-like"/>
    <property type="match status" value="1"/>
</dbReference>
<accession>A0AA88KF80</accession>
<dbReference type="InterPro" id="IPR004006">
    <property type="entry name" value="DhaK_dom"/>
</dbReference>
<dbReference type="InterPro" id="IPR036117">
    <property type="entry name" value="DhaL_dom_sf"/>
</dbReference>
<dbReference type="AlphaFoldDB" id="A0AA88KF80"/>
<keyword evidence="8" id="KW-1185">Reference proteome</keyword>
<evidence type="ECO:0000313" key="7">
    <source>
        <dbReference type="EMBL" id="KAG2377575.1"/>
    </source>
</evidence>
<reference evidence="7 8" key="1">
    <citation type="journal article" date="2018" name="BMC Genomics">
        <title>The genome of Naegleria lovaniensis, the basis for a comparative approach to unravel pathogenicity factors of the human pathogenic amoeba N. fowleri.</title>
        <authorList>
            <person name="Liechti N."/>
            <person name="Schurch N."/>
            <person name="Bruggmann R."/>
            <person name="Wittwer M."/>
        </authorList>
    </citation>
    <scope>NUCLEOTIDE SEQUENCE [LARGE SCALE GENOMIC DNA]</scope>
    <source>
        <strain evidence="7 8">ATCC 30569</strain>
    </source>
</reference>
<dbReference type="InterPro" id="IPR050861">
    <property type="entry name" value="Dihydroxyacetone_Kinase"/>
</dbReference>
<dbReference type="GO" id="GO:0004371">
    <property type="term" value="F:glycerone kinase activity"/>
    <property type="evidence" value="ECO:0007669"/>
    <property type="project" value="InterPro"/>
</dbReference>
<dbReference type="Gene3D" id="1.25.40.340">
    <property type="match status" value="1"/>
</dbReference>
<feature type="domain" description="DhaK" evidence="6">
    <location>
        <begin position="10"/>
        <end position="372"/>
    </location>
</feature>
<dbReference type="Gene3D" id="3.40.50.10440">
    <property type="entry name" value="Dihydroxyacetone kinase, domain 1"/>
    <property type="match status" value="1"/>
</dbReference>
<comment type="caution">
    <text evidence="7">The sequence shown here is derived from an EMBL/GenBank/DDBJ whole genome shotgun (WGS) entry which is preliminary data.</text>
</comment>
<evidence type="ECO:0000256" key="3">
    <source>
        <dbReference type="ARBA" id="ARBA00022777"/>
    </source>
</evidence>
<dbReference type="Pfam" id="PF02734">
    <property type="entry name" value="Dak2"/>
    <property type="match status" value="1"/>
</dbReference>
<evidence type="ECO:0000256" key="4">
    <source>
        <dbReference type="ARBA" id="ARBA00022840"/>
    </source>
</evidence>
<protein>
    <submittedName>
        <fullName evidence="7">Uncharacterized protein</fullName>
    </submittedName>
</protein>
<evidence type="ECO:0000313" key="8">
    <source>
        <dbReference type="Proteomes" id="UP000816034"/>
    </source>
</evidence>
<evidence type="ECO:0000256" key="1">
    <source>
        <dbReference type="ARBA" id="ARBA00022679"/>
    </source>
</evidence>
<dbReference type="GO" id="GO:0019563">
    <property type="term" value="P:glycerol catabolic process"/>
    <property type="evidence" value="ECO:0007669"/>
    <property type="project" value="TreeGrafter"/>
</dbReference>
<dbReference type="SUPFAM" id="SSF101473">
    <property type="entry name" value="DhaL-like"/>
    <property type="match status" value="1"/>
</dbReference>
<gene>
    <name evidence="7" type="ORF">C9374_009091</name>
</gene>
<dbReference type="PROSITE" id="PS51480">
    <property type="entry name" value="DHAL"/>
    <property type="match status" value="1"/>
</dbReference>
<evidence type="ECO:0000259" key="6">
    <source>
        <dbReference type="PROSITE" id="PS51481"/>
    </source>
</evidence>
<dbReference type="GO" id="GO:0005829">
    <property type="term" value="C:cytosol"/>
    <property type="evidence" value="ECO:0007669"/>
    <property type="project" value="TreeGrafter"/>
</dbReference>
<dbReference type="RefSeq" id="XP_044544837.1">
    <property type="nucleotide sequence ID" value="XM_044699240.1"/>
</dbReference>
<dbReference type="FunFam" id="1.25.40.340:FF:000002">
    <property type="entry name" value="Dihydroxyacetone kinase, L subunit"/>
    <property type="match status" value="1"/>
</dbReference>
<dbReference type="Gene3D" id="3.30.1180.20">
    <property type="entry name" value="Dihydroxyacetone kinase, domain 2"/>
    <property type="match status" value="1"/>
</dbReference>
<keyword evidence="2" id="KW-0547">Nucleotide-binding</keyword>
<dbReference type="EMBL" id="PYSW02000037">
    <property type="protein sequence ID" value="KAG2377575.1"/>
    <property type="molecule type" value="Genomic_DNA"/>
</dbReference>
<dbReference type="FunFam" id="3.40.50.10440:FF:000001">
    <property type="entry name" value="Dihydroxyacetone kinase, DhaK subunit"/>
    <property type="match status" value="1"/>
</dbReference>
<keyword evidence="1" id="KW-0808">Transferase</keyword>
<dbReference type="Proteomes" id="UP000816034">
    <property type="component" value="Unassembled WGS sequence"/>
</dbReference>
<proteinExistence type="predicted"/>
<sequence>MQKLLLDQPSHLNSVRNALEGLALIFPNQLELIKTTQRSDDQDSSSSTTVDTILLRKIHDNTKHVSLISGGGSGHSPSHESFVAKGMLTAAVCGAVFTSPSTSQIYRAIQAVTKTNKENGKGCLLIVKNYTGDILNFRLAREMALQNDYRVEMIVVGDDVTHQRGVAGTVFVHKLCGAMADNNYSLDEIVNVMKSFELMSPSSVDEIKFEKPFIRSIGVGLNSITLPGHQEPLYDLKDSDAVYELGLGIHGEKGVSRLEYPRENAALEISQTMILQLISLEHKSTNVSSDAKKCALMVNNLGSTTLLEMYNIVKIVVTILQQCNIVLERLYVGTFMTALNMHGVSLTLLNLGTSDHDKILELLDWKTDSLFWPECFKLSILDHDSKDSCRDVSYLTVDSFHEASMGTTDEVYHTTDRKIIEDFIKLLEIVCDHIDSRYQYYNELDSAVGDGDFGDSMKRAAKHIRTDILKTSKSINSLQALFYGIGTSIHKAGGSSGAIVSMFFLKYARSLRESPGDIDKRHVKAFQDGVQGMMELGDTKAGDKTLLDTLIPISEFLKELDIGHTLDNTHFSQNISEIANKAMLSTKEMLAKRGRARYLGDRVLGHVDPGAFFAFEVTELWAKWFSENRK</sequence>
<organism evidence="7 8">
    <name type="scientific">Naegleria lovaniensis</name>
    <name type="common">Amoeba</name>
    <dbReference type="NCBI Taxonomy" id="51637"/>
    <lineage>
        <taxon>Eukaryota</taxon>
        <taxon>Discoba</taxon>
        <taxon>Heterolobosea</taxon>
        <taxon>Tetramitia</taxon>
        <taxon>Eutetramitia</taxon>
        <taxon>Vahlkampfiidae</taxon>
        <taxon>Naegleria</taxon>
    </lineage>
</organism>
<keyword evidence="4" id="KW-0067">ATP-binding</keyword>
<dbReference type="PANTHER" id="PTHR28629:SF4">
    <property type="entry name" value="TRIOKINASE_FMN CYCLASE"/>
    <property type="match status" value="1"/>
</dbReference>
<dbReference type="InterPro" id="IPR004007">
    <property type="entry name" value="DhaL_dom"/>
</dbReference>
<evidence type="ECO:0000259" key="5">
    <source>
        <dbReference type="PROSITE" id="PS51480"/>
    </source>
</evidence>